<dbReference type="Pfam" id="PF05193">
    <property type="entry name" value="Peptidase_M16_C"/>
    <property type="match status" value="2"/>
</dbReference>
<organism evidence="8 9">
    <name type="scientific">Desulfarculus baarsii (strain ATCC 33931 / DSM 2075 / LMG 7858 / VKM B-1802 / 2st14)</name>
    <dbReference type="NCBI Taxonomy" id="644282"/>
    <lineage>
        <taxon>Bacteria</taxon>
        <taxon>Pseudomonadati</taxon>
        <taxon>Thermodesulfobacteriota</taxon>
        <taxon>Desulfarculia</taxon>
        <taxon>Desulfarculales</taxon>
        <taxon>Desulfarculaceae</taxon>
        <taxon>Desulfarculus</taxon>
    </lineage>
</organism>
<evidence type="ECO:0000259" key="6">
    <source>
        <dbReference type="Pfam" id="PF00675"/>
    </source>
</evidence>
<feature type="domain" description="Peptidase M16 C-terminal" evidence="7">
    <location>
        <begin position="192"/>
        <end position="365"/>
    </location>
</feature>
<sequence length="893" mass="95480">MRKKSWLALPALLALWLALAPAAQANEPIRHKLPNGVTVITKQNHEAPVVAIQVLVRAGSAFENERERGITHLIEHMIFKGTPTRPAGQMARQIEALGGQINAYTSLDHTKYYVETASQNAAQALDILADAVVNAQFDPAELAREKEVVVEEIRMNQDDPDRRRFQALMTAAFGDHPYGRPVIGTEASVRAISRQDILDYRAKWYRGPGMVVVAVGDFQTEQLLPRIEKAFAAVPAQAQPEFSLPPANVTPGPRLVVLREDVRQAAVEAAWLIPGLPSEQVFALDMAATILGEGKTSRLYKELKHAEGLVDAVSCSAYTPVALGLFDIDASLAPKLADKAWPRALQLAGGLMARPPQVDELARAKVNLAAAFVRMRQTMAGQAGTLGYFEMMRGGFEHVQDYIDQFAAVDADRVAEVAREHLRPENLTLVLQLPEGAPAPDQAALAKLAQEAYAQALAAASAQGPTAAPPAAQPVAGPRPANASDGQARKETLPNGLTVIVKPAHELPLVEMVLAAPGGQAAETPQDAGSRQLWASCLTRGAAGRSFQELSAILEGMAAGMGGFSGKSSGGLTASFLAQDWRRGLELLAEVWLRPDFPAAEVARAKAEQAAALRAQMDEPVARAFNAFRPLLYGDHPYAMNPLGSAESLARLDRQALVAVHQAMRGPGGVVLTIVGDVDPGQTMAAVRELFGAAQGQARTPAPPAAPALTKARTRHIADPQAKQTQIIIGYIAPDATDPRRPAMELLEAILGGQGGRLFGDLRDKRSLAYSVQPFYGQAKQLGVFGFYMGVGPGKAKAAIAGLNEHIARLAATPPKAEEMNRAKAFLLGGWAIGLQTYQAQAMTMTADELLGLGYRDYLRTPERVQALAPGDILRAAKDVFAPQRQALLTLGL</sequence>
<evidence type="ECO:0000256" key="4">
    <source>
        <dbReference type="SAM" id="MobiDB-lite"/>
    </source>
</evidence>
<dbReference type="eggNOG" id="COG0612">
    <property type="taxonomic scope" value="Bacteria"/>
</dbReference>
<feature type="chain" id="PRO_5003150307" evidence="5">
    <location>
        <begin position="26"/>
        <end position="893"/>
    </location>
</feature>
<dbReference type="RefSeq" id="WP_013257257.1">
    <property type="nucleotide sequence ID" value="NC_014365.1"/>
</dbReference>
<proteinExistence type="inferred from homology"/>
<evidence type="ECO:0000256" key="1">
    <source>
        <dbReference type="ARBA" id="ARBA00001947"/>
    </source>
</evidence>
<evidence type="ECO:0000313" key="9">
    <source>
        <dbReference type="Proteomes" id="UP000009047"/>
    </source>
</evidence>
<dbReference type="GO" id="GO:0006508">
    <property type="term" value="P:proteolysis"/>
    <property type="evidence" value="ECO:0007669"/>
    <property type="project" value="InterPro"/>
</dbReference>
<evidence type="ECO:0000256" key="5">
    <source>
        <dbReference type="SAM" id="SignalP"/>
    </source>
</evidence>
<dbReference type="EMBL" id="CP002085">
    <property type="protein sequence ID" value="ADK83801.1"/>
    <property type="molecule type" value="Genomic_DNA"/>
</dbReference>
<keyword evidence="5" id="KW-0732">Signal</keyword>
<dbReference type="GO" id="GO:0046872">
    <property type="term" value="F:metal ion binding"/>
    <property type="evidence" value="ECO:0007669"/>
    <property type="project" value="InterPro"/>
</dbReference>
<dbReference type="InterPro" id="IPR011249">
    <property type="entry name" value="Metalloenz_LuxS/M16"/>
</dbReference>
<dbReference type="PANTHER" id="PTHR11851">
    <property type="entry name" value="METALLOPROTEASE"/>
    <property type="match status" value="1"/>
</dbReference>
<dbReference type="STRING" id="644282.Deba_0427"/>
<dbReference type="InterPro" id="IPR011765">
    <property type="entry name" value="Pept_M16_N"/>
</dbReference>
<dbReference type="HOGENOM" id="CLU_007487_1_0_7"/>
<dbReference type="InterPro" id="IPR001431">
    <property type="entry name" value="Pept_M16_Zn_BS"/>
</dbReference>
<dbReference type="Pfam" id="PF00675">
    <property type="entry name" value="Peptidase_M16"/>
    <property type="match status" value="1"/>
</dbReference>
<comment type="similarity">
    <text evidence="2 3">Belongs to the peptidase M16 family.</text>
</comment>
<dbReference type="Proteomes" id="UP000009047">
    <property type="component" value="Chromosome"/>
</dbReference>
<dbReference type="SUPFAM" id="SSF63411">
    <property type="entry name" value="LuxS/MPP-like metallohydrolase"/>
    <property type="match status" value="4"/>
</dbReference>
<dbReference type="AlphaFoldDB" id="E1QE15"/>
<feature type="signal peptide" evidence="5">
    <location>
        <begin position="1"/>
        <end position="25"/>
    </location>
</feature>
<feature type="domain" description="Peptidase M16 C-terminal" evidence="7">
    <location>
        <begin position="652"/>
        <end position="825"/>
    </location>
</feature>
<dbReference type="PROSITE" id="PS00143">
    <property type="entry name" value="INSULINASE"/>
    <property type="match status" value="1"/>
</dbReference>
<gene>
    <name evidence="8" type="ordered locus">Deba_0427</name>
</gene>
<protein>
    <submittedName>
        <fullName evidence="8">Peptidase M16 domain protein</fullName>
    </submittedName>
</protein>
<feature type="domain" description="Peptidase M16 N-terminal" evidence="6">
    <location>
        <begin position="39"/>
        <end position="185"/>
    </location>
</feature>
<accession>E1QE15</accession>
<dbReference type="GO" id="GO:0004222">
    <property type="term" value="F:metalloendopeptidase activity"/>
    <property type="evidence" value="ECO:0007669"/>
    <property type="project" value="InterPro"/>
</dbReference>
<dbReference type="Gene3D" id="3.30.830.10">
    <property type="entry name" value="Metalloenzyme, LuxS/M16 peptidase-like"/>
    <property type="match status" value="4"/>
</dbReference>
<dbReference type="KEGG" id="dbr:Deba_0427"/>
<evidence type="ECO:0000256" key="2">
    <source>
        <dbReference type="ARBA" id="ARBA00007261"/>
    </source>
</evidence>
<comment type="cofactor">
    <cofactor evidence="1">
        <name>Zn(2+)</name>
        <dbReference type="ChEBI" id="CHEBI:29105"/>
    </cofactor>
</comment>
<name>E1QE15_DESB2</name>
<evidence type="ECO:0000313" key="8">
    <source>
        <dbReference type="EMBL" id="ADK83801.1"/>
    </source>
</evidence>
<dbReference type="InterPro" id="IPR050361">
    <property type="entry name" value="MPP/UQCRC_Complex"/>
</dbReference>
<keyword evidence="9" id="KW-1185">Reference proteome</keyword>
<evidence type="ECO:0000259" key="7">
    <source>
        <dbReference type="Pfam" id="PF05193"/>
    </source>
</evidence>
<evidence type="ECO:0000256" key="3">
    <source>
        <dbReference type="RuleBase" id="RU004447"/>
    </source>
</evidence>
<reference evidence="8 9" key="1">
    <citation type="journal article" date="2010" name="Stand. Genomic Sci.">
        <title>Complete genome sequence of Desulfarculus baarsii type strain (2st14).</title>
        <authorList>
            <person name="Sun H."/>
            <person name="Spring S."/>
            <person name="Lapidus A."/>
            <person name="Davenport K."/>
            <person name="Del Rio T.G."/>
            <person name="Tice H."/>
            <person name="Nolan M."/>
            <person name="Copeland A."/>
            <person name="Cheng J.F."/>
            <person name="Lucas S."/>
            <person name="Tapia R."/>
            <person name="Goodwin L."/>
            <person name="Pitluck S."/>
            <person name="Ivanova N."/>
            <person name="Pagani I."/>
            <person name="Mavromatis K."/>
            <person name="Ovchinnikova G."/>
            <person name="Pati A."/>
            <person name="Chen A."/>
            <person name="Palaniappan K."/>
            <person name="Hauser L."/>
            <person name="Chang Y.J."/>
            <person name="Jeffries C.D."/>
            <person name="Detter J.C."/>
            <person name="Han C."/>
            <person name="Rohde M."/>
            <person name="Brambilla E."/>
            <person name="Goker M."/>
            <person name="Woyke T."/>
            <person name="Bristow J."/>
            <person name="Eisen J.A."/>
            <person name="Markowitz V."/>
            <person name="Hugenholtz P."/>
            <person name="Kyrpides N.C."/>
            <person name="Klenk H.P."/>
            <person name="Land M."/>
        </authorList>
    </citation>
    <scope>NUCLEOTIDE SEQUENCE [LARGE SCALE GENOMIC DNA]</scope>
    <source>
        <strain evidence="9">ATCC 33931 / DSM 2075 / LMG 7858 / VKM B-1802 / 2st14</strain>
    </source>
</reference>
<dbReference type="PANTHER" id="PTHR11851:SF49">
    <property type="entry name" value="MITOCHONDRIAL-PROCESSING PEPTIDASE SUBUNIT ALPHA"/>
    <property type="match status" value="1"/>
</dbReference>
<dbReference type="InterPro" id="IPR007863">
    <property type="entry name" value="Peptidase_M16_C"/>
</dbReference>
<feature type="region of interest" description="Disordered" evidence="4">
    <location>
        <begin position="464"/>
        <end position="489"/>
    </location>
</feature>